<evidence type="ECO:0000259" key="11">
    <source>
        <dbReference type="PROSITE" id="PS50011"/>
    </source>
</evidence>
<organism evidence="13 14">
    <name type="scientific">Marinitenerispora sediminis</name>
    <dbReference type="NCBI Taxonomy" id="1931232"/>
    <lineage>
        <taxon>Bacteria</taxon>
        <taxon>Bacillati</taxon>
        <taxon>Actinomycetota</taxon>
        <taxon>Actinomycetes</taxon>
        <taxon>Streptosporangiales</taxon>
        <taxon>Nocardiopsidaceae</taxon>
        <taxon>Marinitenerispora</taxon>
    </lineage>
</organism>
<accession>A0A368T632</accession>
<keyword evidence="10" id="KW-1133">Transmembrane helix</keyword>
<keyword evidence="7" id="KW-0378">Hydrolase</keyword>
<sequence>MAAEDDLPVVPGYRVTERLPAGVGAERFRAHGERGGERVLLRVLRPADGGPAAADGRPAPYAVVWEEPPDSFAALLGRQGPLPVEQVVEAGLAIGAELESLHEGGLVHNDVRPETLLIRGASAELSPGRDVSCRAGELFPPMTVDWRGFAHVPPEAFRGGLVSPRADVYRLASTLWTLLAGHPPFADGPGEEPEPGGYRDRAAAGTLPDAPRDDVPAGLAAVLRTAMAREPHERHRDAADFARALAAARTGGAAGSRPPAAASRVPEAPVPAPGATAPEPGEALRQDAPAEADPTVGPERSPRPEPGRSPAPAGEPETASGAPAAESSWAAGGPRTPEDASPASEPESALGGQDAPTTDPGSSGAQSAPFPAYRFEEAEAAAEAGDAAAASAPDASGSAPEAQSREAAPAAEGDRTAPEPGADTDPVEPVRAEPDAATTRLPATGRPSVPVEPDDDVPQAARTEAARGTENDAEPGPPAPDDAATTRLAESPAAEEEPAGHEAAPEPEAAGAAPLSAADLWAKSFPDFRMPESGSAPDGAGGVDASAPADAEPDAAAAAPEQTRPQADDTTEPVPPAEATVSLASEGRAAGAVPASDGPRADGPATGAGPEPAAPEDEPRTAGTGAPSGAPGGGAEETGRQYPADGGRAAGAAADAAAAASDGTVPGGSADSGAWTRSEYPWDAAATGAEAQPSAAAETAEGWSAGPGAGTAPQARTTEAGPGAAGGVAGTGSGPYAAPREPGWAAGHGAYGAEWAAESAPSGGAGVTGGPAVPPAWTGPQPAHTGAAAPRFAAEVPAAPPKPASSVSDNARAQLSGIGRLVLGSVLTASLVIAVLGGVALFVASRQAEQPAPSPNVSTPATAPDMTELPPEAGVNPELAPTGAELALDTGSTVRISWQDNAQGRAEYYVVGGPLGTTPQTLARAEQYSTQVEITGLNPSVDYCFTVMAIVGVDEIAPSEEVCTDRSQQGV</sequence>
<keyword evidence="3" id="KW-0808">Transferase</keyword>
<keyword evidence="8" id="KW-0624">Polysaccharide degradation</keyword>
<evidence type="ECO:0000259" key="12">
    <source>
        <dbReference type="PROSITE" id="PS50853"/>
    </source>
</evidence>
<comment type="caution">
    <text evidence="13">The sequence shown here is derived from an EMBL/GenBank/DDBJ whole genome shotgun (WGS) entry which is preliminary data.</text>
</comment>
<feature type="region of interest" description="Disordered" evidence="9">
    <location>
        <begin position="250"/>
        <end position="741"/>
    </location>
</feature>
<dbReference type="Gene3D" id="2.60.40.10">
    <property type="entry name" value="Immunoglobulins"/>
    <property type="match status" value="1"/>
</dbReference>
<proteinExistence type="predicted"/>
<feature type="compositionally biased region" description="Low complexity" evidence="9">
    <location>
        <begin position="684"/>
        <end position="702"/>
    </location>
</feature>
<dbReference type="SUPFAM" id="SSF49265">
    <property type="entry name" value="Fibronectin type III"/>
    <property type="match status" value="1"/>
</dbReference>
<dbReference type="InterPro" id="IPR003961">
    <property type="entry name" value="FN3_dom"/>
</dbReference>
<feature type="transmembrane region" description="Helical" evidence="10">
    <location>
        <begin position="821"/>
        <end position="844"/>
    </location>
</feature>
<gene>
    <name evidence="13" type="ORF">DEF24_11220</name>
</gene>
<feature type="region of interest" description="Disordered" evidence="9">
    <location>
        <begin position="759"/>
        <end position="788"/>
    </location>
</feature>
<keyword evidence="4" id="KW-0547">Nucleotide-binding</keyword>
<dbReference type="SMART" id="SM00060">
    <property type="entry name" value="FN3"/>
    <property type="match status" value="1"/>
</dbReference>
<evidence type="ECO:0000256" key="2">
    <source>
        <dbReference type="ARBA" id="ARBA00022527"/>
    </source>
</evidence>
<evidence type="ECO:0000313" key="13">
    <source>
        <dbReference type="EMBL" id="RCV59066.1"/>
    </source>
</evidence>
<dbReference type="Gene3D" id="1.10.510.10">
    <property type="entry name" value="Transferase(Phosphotransferase) domain 1"/>
    <property type="match status" value="1"/>
</dbReference>
<feature type="compositionally biased region" description="Low complexity" evidence="9">
    <location>
        <begin position="601"/>
        <end position="611"/>
    </location>
</feature>
<dbReference type="GO" id="GO:0016798">
    <property type="term" value="F:hydrolase activity, acting on glycosyl bonds"/>
    <property type="evidence" value="ECO:0007669"/>
    <property type="project" value="UniProtKB-KW"/>
</dbReference>
<dbReference type="InterPro" id="IPR000719">
    <property type="entry name" value="Prot_kinase_dom"/>
</dbReference>
<evidence type="ECO:0000256" key="3">
    <source>
        <dbReference type="ARBA" id="ARBA00022679"/>
    </source>
</evidence>
<dbReference type="InterPro" id="IPR013783">
    <property type="entry name" value="Ig-like_fold"/>
</dbReference>
<dbReference type="GO" id="GO:0000272">
    <property type="term" value="P:polysaccharide catabolic process"/>
    <property type="evidence" value="ECO:0007669"/>
    <property type="project" value="UniProtKB-KW"/>
</dbReference>
<feature type="compositionally biased region" description="Low complexity" evidence="9">
    <location>
        <begin position="544"/>
        <end position="561"/>
    </location>
</feature>
<feature type="compositionally biased region" description="Low complexity" evidence="9">
    <location>
        <begin position="308"/>
        <end position="317"/>
    </location>
</feature>
<reference evidence="13 14" key="1">
    <citation type="submission" date="2018-04" db="EMBL/GenBank/DDBJ databases">
        <title>Novel actinobacteria from marine sediment.</title>
        <authorList>
            <person name="Ng Z.Y."/>
            <person name="Tan G.Y.A."/>
        </authorList>
    </citation>
    <scope>NUCLEOTIDE SEQUENCE [LARGE SCALE GENOMIC DNA]</scope>
    <source>
        <strain evidence="13 14">TPS81</strain>
    </source>
</reference>
<dbReference type="EC" id="2.7.11.1" evidence="1"/>
<evidence type="ECO:0000256" key="6">
    <source>
        <dbReference type="ARBA" id="ARBA00022840"/>
    </source>
</evidence>
<evidence type="ECO:0000256" key="5">
    <source>
        <dbReference type="ARBA" id="ARBA00022777"/>
    </source>
</evidence>
<keyword evidence="10" id="KW-0812">Transmembrane</keyword>
<evidence type="ECO:0000256" key="1">
    <source>
        <dbReference type="ARBA" id="ARBA00012513"/>
    </source>
</evidence>
<dbReference type="RefSeq" id="WP_114398798.1">
    <property type="nucleotide sequence ID" value="NZ_QEIM01000090.1"/>
</dbReference>
<feature type="compositionally biased region" description="Low complexity" evidence="9">
    <location>
        <begin position="644"/>
        <end position="663"/>
    </location>
</feature>
<dbReference type="SUPFAM" id="SSF56112">
    <property type="entry name" value="Protein kinase-like (PK-like)"/>
    <property type="match status" value="1"/>
</dbReference>
<evidence type="ECO:0000256" key="8">
    <source>
        <dbReference type="ARBA" id="ARBA00023326"/>
    </source>
</evidence>
<keyword evidence="2" id="KW-0723">Serine/threonine-protein kinase</keyword>
<dbReference type="PANTHER" id="PTHR43289">
    <property type="entry name" value="MITOGEN-ACTIVATED PROTEIN KINASE KINASE KINASE 20-RELATED"/>
    <property type="match status" value="1"/>
</dbReference>
<evidence type="ECO:0000256" key="10">
    <source>
        <dbReference type="SAM" id="Phobius"/>
    </source>
</evidence>
<dbReference type="InterPro" id="IPR011009">
    <property type="entry name" value="Kinase-like_dom_sf"/>
</dbReference>
<dbReference type="PROSITE" id="PS50853">
    <property type="entry name" value="FN3"/>
    <property type="match status" value="1"/>
</dbReference>
<evidence type="ECO:0000256" key="9">
    <source>
        <dbReference type="SAM" id="MobiDB-lite"/>
    </source>
</evidence>
<keyword evidence="5" id="KW-0418">Kinase</keyword>
<dbReference type="GO" id="GO:0004674">
    <property type="term" value="F:protein serine/threonine kinase activity"/>
    <property type="evidence" value="ECO:0007669"/>
    <property type="project" value="UniProtKB-KW"/>
</dbReference>
<dbReference type="GO" id="GO:0005524">
    <property type="term" value="F:ATP binding"/>
    <property type="evidence" value="ECO:0007669"/>
    <property type="project" value="UniProtKB-KW"/>
</dbReference>
<keyword evidence="14" id="KW-1185">Reference proteome</keyword>
<evidence type="ECO:0000256" key="7">
    <source>
        <dbReference type="ARBA" id="ARBA00023295"/>
    </source>
</evidence>
<dbReference type="Proteomes" id="UP000253318">
    <property type="component" value="Unassembled WGS sequence"/>
</dbReference>
<keyword evidence="10" id="KW-0472">Membrane</keyword>
<evidence type="ECO:0000313" key="14">
    <source>
        <dbReference type="Proteomes" id="UP000253318"/>
    </source>
</evidence>
<evidence type="ECO:0000256" key="4">
    <source>
        <dbReference type="ARBA" id="ARBA00022741"/>
    </source>
</evidence>
<feature type="compositionally biased region" description="Low complexity" evidence="9">
    <location>
        <begin position="381"/>
        <end position="402"/>
    </location>
</feature>
<protein>
    <recommendedName>
        <fullName evidence="1">non-specific serine/threonine protein kinase</fullName>
        <ecNumber evidence="1">2.7.11.1</ecNumber>
    </recommendedName>
</protein>
<dbReference type="PROSITE" id="PS50011">
    <property type="entry name" value="PROTEIN_KINASE_DOM"/>
    <property type="match status" value="1"/>
</dbReference>
<keyword evidence="8" id="KW-0119">Carbohydrate metabolism</keyword>
<name>A0A368T632_9ACTN</name>
<dbReference type="PANTHER" id="PTHR43289:SF6">
    <property type="entry name" value="SERINE_THREONINE-PROTEIN KINASE NEKL-3"/>
    <property type="match status" value="1"/>
</dbReference>
<dbReference type="CDD" id="cd00063">
    <property type="entry name" value="FN3"/>
    <property type="match status" value="1"/>
</dbReference>
<keyword evidence="6" id="KW-0067">ATP-binding</keyword>
<keyword evidence="7" id="KW-0326">Glycosidase</keyword>
<dbReference type="EMBL" id="QEIN01000072">
    <property type="protein sequence ID" value="RCV59066.1"/>
    <property type="molecule type" value="Genomic_DNA"/>
</dbReference>
<feature type="compositionally biased region" description="Low complexity" evidence="9">
    <location>
        <begin position="250"/>
        <end position="283"/>
    </location>
</feature>
<feature type="compositionally biased region" description="Polar residues" evidence="9">
    <location>
        <begin position="355"/>
        <end position="366"/>
    </location>
</feature>
<dbReference type="OrthoDB" id="9762169at2"/>
<feature type="domain" description="Fibronectin type-III" evidence="12">
    <location>
        <begin position="880"/>
        <end position="970"/>
    </location>
</feature>
<feature type="compositionally biased region" description="Gly residues" evidence="9">
    <location>
        <begin position="723"/>
        <end position="733"/>
    </location>
</feature>
<feature type="region of interest" description="Disordered" evidence="9">
    <location>
        <begin position="184"/>
        <end position="214"/>
    </location>
</feature>
<dbReference type="InterPro" id="IPR036116">
    <property type="entry name" value="FN3_sf"/>
</dbReference>
<feature type="compositionally biased region" description="Low complexity" evidence="9">
    <location>
        <begin position="506"/>
        <end position="518"/>
    </location>
</feature>
<dbReference type="AlphaFoldDB" id="A0A368T632"/>
<feature type="domain" description="Protein kinase" evidence="11">
    <location>
        <begin position="1"/>
        <end position="246"/>
    </location>
</feature>